<sequence length="281" mass="30483">LPLVTCCNNRILVFIFGKIVPRRQLSCFGSSFKNIEIYQATTQSGTLAFLKPGPPLGTGGMGGMGGGPMGGAGPPPAVMQFIDDDLLWCPDNDGKMVDLSNCLESGTDLGELSNSDLSTLVPSLDEEQEDLFKQLAETSFELEQFFDFNDGEKEENNNNIIGTVGKNQATVALLQELQRNSASGRKFTIAAANPLLAEKLAAPAGAVPASPNCDTSSPFPVPICQIKTDPDSRQGRPRIRRLLVVKDDLQKLGWRRGIGEYREAWWTVMEAPKAHIGHKSF</sequence>
<evidence type="ECO:0000313" key="1">
    <source>
        <dbReference type="EMBL" id="RZF39952.1"/>
    </source>
</evidence>
<organism evidence="1 2">
    <name type="scientific">Laodelphax striatellus</name>
    <name type="common">Small brown planthopper</name>
    <name type="synonym">Delphax striatella</name>
    <dbReference type="NCBI Taxonomy" id="195883"/>
    <lineage>
        <taxon>Eukaryota</taxon>
        <taxon>Metazoa</taxon>
        <taxon>Ecdysozoa</taxon>
        <taxon>Arthropoda</taxon>
        <taxon>Hexapoda</taxon>
        <taxon>Insecta</taxon>
        <taxon>Pterygota</taxon>
        <taxon>Neoptera</taxon>
        <taxon>Paraneoptera</taxon>
        <taxon>Hemiptera</taxon>
        <taxon>Auchenorrhyncha</taxon>
        <taxon>Fulgoroidea</taxon>
        <taxon>Delphacidae</taxon>
        <taxon>Criomorphinae</taxon>
        <taxon>Laodelphax</taxon>
    </lineage>
</organism>
<name>A0A482X2R7_LAOST</name>
<dbReference type="InParanoid" id="A0A482X2R7"/>
<keyword evidence="2" id="KW-1185">Reference proteome</keyword>
<feature type="non-terminal residue" evidence="1">
    <location>
        <position position="1"/>
    </location>
</feature>
<accession>A0A482X2R7</accession>
<gene>
    <name evidence="1" type="ORF">LSTR_LSTR002355</name>
</gene>
<dbReference type="STRING" id="195883.A0A482X2R7"/>
<proteinExistence type="predicted"/>
<dbReference type="AlphaFoldDB" id="A0A482X2R7"/>
<dbReference type="Proteomes" id="UP000291343">
    <property type="component" value="Unassembled WGS sequence"/>
</dbReference>
<comment type="caution">
    <text evidence="1">The sequence shown here is derived from an EMBL/GenBank/DDBJ whole genome shotgun (WGS) entry which is preliminary data.</text>
</comment>
<reference evidence="1 2" key="1">
    <citation type="journal article" date="2017" name="Gigascience">
        <title>Genome sequence of the small brown planthopper, Laodelphax striatellus.</title>
        <authorList>
            <person name="Zhu J."/>
            <person name="Jiang F."/>
            <person name="Wang X."/>
            <person name="Yang P."/>
            <person name="Bao Y."/>
            <person name="Zhao W."/>
            <person name="Wang W."/>
            <person name="Lu H."/>
            <person name="Wang Q."/>
            <person name="Cui N."/>
            <person name="Li J."/>
            <person name="Chen X."/>
            <person name="Luo L."/>
            <person name="Yu J."/>
            <person name="Kang L."/>
            <person name="Cui F."/>
        </authorList>
    </citation>
    <scope>NUCLEOTIDE SEQUENCE [LARGE SCALE GENOMIC DNA]</scope>
    <source>
        <strain evidence="1">Lst14</strain>
    </source>
</reference>
<dbReference type="EMBL" id="QKKF02019433">
    <property type="protein sequence ID" value="RZF39952.1"/>
    <property type="molecule type" value="Genomic_DNA"/>
</dbReference>
<protein>
    <submittedName>
        <fullName evidence="1">Uncharacterized protein</fullName>
    </submittedName>
</protein>
<evidence type="ECO:0000313" key="2">
    <source>
        <dbReference type="Proteomes" id="UP000291343"/>
    </source>
</evidence>
<dbReference type="OrthoDB" id="6731210at2759"/>